<dbReference type="GO" id="GO:0016301">
    <property type="term" value="F:kinase activity"/>
    <property type="evidence" value="ECO:0007669"/>
    <property type="project" value="UniProtKB-KW"/>
</dbReference>
<dbReference type="SMART" id="SM00046">
    <property type="entry name" value="DAGKc"/>
    <property type="match status" value="1"/>
</dbReference>
<dbReference type="Proteomes" id="UP001279660">
    <property type="component" value="Unassembled WGS sequence"/>
</dbReference>
<dbReference type="PROSITE" id="PS50146">
    <property type="entry name" value="DAGK"/>
    <property type="match status" value="1"/>
</dbReference>
<gene>
    <name evidence="2" type="ORF">SIL82_05925</name>
</gene>
<name>A0ABU4PIU9_9SPHN</name>
<dbReference type="SUPFAM" id="SSF111331">
    <property type="entry name" value="NAD kinase/diacylglycerol kinase-like"/>
    <property type="match status" value="1"/>
</dbReference>
<organism evidence="2 3">
    <name type="scientific">Sphingomonas echinoides</name>
    <dbReference type="NCBI Taxonomy" id="59803"/>
    <lineage>
        <taxon>Bacteria</taxon>
        <taxon>Pseudomonadati</taxon>
        <taxon>Pseudomonadota</taxon>
        <taxon>Alphaproteobacteria</taxon>
        <taxon>Sphingomonadales</taxon>
        <taxon>Sphingomonadaceae</taxon>
        <taxon>Sphingomonas</taxon>
    </lineage>
</organism>
<comment type="caution">
    <text evidence="2">The sequence shown here is derived from an EMBL/GenBank/DDBJ whole genome shotgun (WGS) entry which is preliminary data.</text>
</comment>
<keyword evidence="3" id="KW-1185">Reference proteome</keyword>
<proteinExistence type="predicted"/>
<reference evidence="2 3" key="1">
    <citation type="submission" date="2023-11" db="EMBL/GenBank/DDBJ databases">
        <title>MicrobeMod: A computational toolkit for identifying prokaryotic methylation and restriction-modification with nanopore sequencing.</title>
        <authorList>
            <person name="Crits-Christoph A."/>
            <person name="Kang S.C."/>
            <person name="Lee H."/>
            <person name="Ostrov N."/>
        </authorList>
    </citation>
    <scope>NUCLEOTIDE SEQUENCE [LARGE SCALE GENOMIC DNA]</scope>
    <source>
        <strain evidence="2 3">ATCC 14820</strain>
    </source>
</reference>
<dbReference type="Gene3D" id="2.60.200.40">
    <property type="match status" value="1"/>
</dbReference>
<dbReference type="EMBL" id="JAWXXV010000001">
    <property type="protein sequence ID" value="MDX5983792.1"/>
    <property type="molecule type" value="Genomic_DNA"/>
</dbReference>
<evidence type="ECO:0000313" key="3">
    <source>
        <dbReference type="Proteomes" id="UP001279660"/>
    </source>
</evidence>
<dbReference type="InterPro" id="IPR001206">
    <property type="entry name" value="Diacylglycerol_kinase_cat_dom"/>
</dbReference>
<keyword evidence="2" id="KW-0808">Transferase</keyword>
<evidence type="ECO:0000313" key="2">
    <source>
        <dbReference type="EMBL" id="MDX5983792.1"/>
    </source>
</evidence>
<protein>
    <submittedName>
        <fullName evidence="2">Diacylglycerol kinase family protein</fullName>
    </submittedName>
</protein>
<dbReference type="RefSeq" id="WP_010404430.1">
    <property type="nucleotide sequence ID" value="NZ_JAWXXV010000001.1"/>
</dbReference>
<dbReference type="Gene3D" id="3.40.50.10330">
    <property type="entry name" value="Probable inorganic polyphosphate/atp-NAD kinase, domain 1"/>
    <property type="match status" value="1"/>
</dbReference>
<dbReference type="InterPro" id="IPR017438">
    <property type="entry name" value="ATP-NAD_kinase_N"/>
</dbReference>
<keyword evidence="2" id="KW-0418">Kinase</keyword>
<sequence>MKTLWFITNPKSGTATPAKADALAALFAERGLVLAGRTAFPDDVLPTPQSLDAAGVDTAVLFAGDGTINAAVSALADWNGAILILPGGTMNMLAKLLHNSTDPAAIVAAAIERERRTCLPYVDVAGQRALVGLILGPAATWVRAREMVRAGRLRGLGRAMKHAWQRTFGRGIRLEGVPALKHGAQAVFVRPEADHLDVAAIDARDFRAIARLGWEWVTGDWVASAEVTQCHVREFRTRGDKPALALVDGEPIMLDPGSMVRVGMMREIFLTTKAAA</sequence>
<dbReference type="Pfam" id="PF00781">
    <property type="entry name" value="DAGK_cat"/>
    <property type="match status" value="1"/>
</dbReference>
<evidence type="ECO:0000259" key="1">
    <source>
        <dbReference type="PROSITE" id="PS50146"/>
    </source>
</evidence>
<accession>A0ABU4PIU9</accession>
<dbReference type="InterPro" id="IPR016064">
    <property type="entry name" value="NAD/diacylglycerol_kinase_sf"/>
</dbReference>
<feature type="domain" description="DAGKc" evidence="1">
    <location>
        <begin position="1"/>
        <end position="126"/>
    </location>
</feature>